<sequence>MGSREELHELLDFIDKHQLKPLIDRGFPFEQIYKAFDYLESQQQLGKVYIDFGKDK</sequence>
<comment type="caution">
    <text evidence="1">The sequence shown here is derived from an EMBL/GenBank/DDBJ whole genome shotgun (WGS) entry which is preliminary data.</text>
</comment>
<dbReference type="PANTHER" id="PTHR45033">
    <property type="match status" value="1"/>
</dbReference>
<gene>
    <name evidence="1" type="ORF">JCM21714_795</name>
</gene>
<dbReference type="Pfam" id="PF13602">
    <property type="entry name" value="ADH_zinc_N_2"/>
    <property type="match status" value="1"/>
</dbReference>
<accession>W4VF82</accession>
<dbReference type="STRING" id="1298598.JCM21714_795"/>
<protein>
    <recommendedName>
        <fullName evidence="3">Alcohol dehydrogenase</fullName>
    </recommendedName>
</protein>
<dbReference type="AlphaFoldDB" id="W4VF82"/>
<dbReference type="PANTHER" id="PTHR45033:SF2">
    <property type="entry name" value="ZINC-TYPE ALCOHOL DEHYDROGENASE-LIKE PROTEIN C1773.06C"/>
    <property type="match status" value="1"/>
</dbReference>
<evidence type="ECO:0000313" key="1">
    <source>
        <dbReference type="EMBL" id="GAE91836.1"/>
    </source>
</evidence>
<dbReference type="InterPro" id="IPR052711">
    <property type="entry name" value="Zinc_ADH-like"/>
</dbReference>
<organism evidence="1 2">
    <name type="scientific">Gracilibacillus boraciitolerans JCM 21714</name>
    <dbReference type="NCBI Taxonomy" id="1298598"/>
    <lineage>
        <taxon>Bacteria</taxon>
        <taxon>Bacillati</taxon>
        <taxon>Bacillota</taxon>
        <taxon>Bacilli</taxon>
        <taxon>Bacillales</taxon>
        <taxon>Bacillaceae</taxon>
        <taxon>Gracilibacillus</taxon>
    </lineage>
</organism>
<name>W4VF82_9BACI</name>
<keyword evidence="2" id="KW-1185">Reference proteome</keyword>
<dbReference type="Gene3D" id="3.90.180.10">
    <property type="entry name" value="Medium-chain alcohol dehydrogenases, catalytic domain"/>
    <property type="match status" value="1"/>
</dbReference>
<reference evidence="1 2" key="1">
    <citation type="journal article" date="2014" name="Genome Announc.">
        <title>Draft Genome Sequence of the Boron-Tolerant and Moderately Halotolerant Bacterium Gracilibacillus boraciitolerans JCM 21714T.</title>
        <authorList>
            <person name="Ahmed I."/>
            <person name="Oshima K."/>
            <person name="Suda W."/>
            <person name="Kitamura K."/>
            <person name="Iida T."/>
            <person name="Ohmori Y."/>
            <person name="Fujiwara T."/>
            <person name="Hattori M."/>
            <person name="Ohkuma M."/>
        </authorList>
    </citation>
    <scope>NUCLEOTIDE SEQUENCE [LARGE SCALE GENOMIC DNA]</scope>
    <source>
        <strain evidence="1 2">JCM 21714</strain>
    </source>
</reference>
<proteinExistence type="predicted"/>
<dbReference type="Proteomes" id="UP000019102">
    <property type="component" value="Unassembled WGS sequence"/>
</dbReference>
<dbReference type="EMBL" id="BAVS01000001">
    <property type="protein sequence ID" value="GAE91836.1"/>
    <property type="molecule type" value="Genomic_DNA"/>
</dbReference>
<evidence type="ECO:0008006" key="3">
    <source>
        <dbReference type="Google" id="ProtNLM"/>
    </source>
</evidence>
<evidence type="ECO:0000313" key="2">
    <source>
        <dbReference type="Proteomes" id="UP000019102"/>
    </source>
</evidence>